<dbReference type="SUPFAM" id="SSF64484">
    <property type="entry name" value="beta and beta-prime subunits of DNA dependent RNA-polymerase"/>
    <property type="match status" value="1"/>
</dbReference>
<feature type="transmembrane region" description="Helical" evidence="1">
    <location>
        <begin position="171"/>
        <end position="189"/>
    </location>
</feature>
<dbReference type="AlphaFoldDB" id="A0A1A9V203"/>
<sequence length="190" mass="21659">MDNIKDNRIVHVSVNFALAFTICRSWATETEIADFILSQRTLIYLQKNTHKFNLQNYECVRENAKIENVDSVMMHDVLTPGHLCQKFLADTILKKLEIRSTLLDEKLMVSSLRSSAGVSRAMESFLATDSASSHSCLGLTQRRGEYQSHALYVFRVVHRALFFITTEGRQLLHGVLCVLFIFLTCALIPF</sequence>
<keyword evidence="3" id="KW-1185">Reference proteome</keyword>
<keyword evidence="1" id="KW-0812">Transmembrane</keyword>
<reference evidence="2" key="1">
    <citation type="submission" date="2020-05" db="UniProtKB">
        <authorList>
            <consortium name="EnsemblMetazoa"/>
        </authorList>
    </citation>
    <scope>IDENTIFICATION</scope>
    <source>
        <strain evidence="2">TTRI</strain>
    </source>
</reference>
<dbReference type="VEuPathDB" id="VectorBase:GAUT023254"/>
<evidence type="ECO:0000313" key="2">
    <source>
        <dbReference type="EnsemblMetazoa" id="GAUT023254-PA"/>
    </source>
</evidence>
<protein>
    <submittedName>
        <fullName evidence="2">Uncharacterized protein</fullName>
    </submittedName>
</protein>
<keyword evidence="1" id="KW-1133">Transmembrane helix</keyword>
<evidence type="ECO:0000256" key="1">
    <source>
        <dbReference type="SAM" id="Phobius"/>
    </source>
</evidence>
<dbReference type="EnsemblMetazoa" id="GAUT023254-RA">
    <property type="protein sequence ID" value="GAUT023254-PA"/>
    <property type="gene ID" value="GAUT023254"/>
</dbReference>
<keyword evidence="1" id="KW-0472">Membrane</keyword>
<organism evidence="2 3">
    <name type="scientific">Glossina austeni</name>
    <name type="common">Savannah tsetse fly</name>
    <dbReference type="NCBI Taxonomy" id="7395"/>
    <lineage>
        <taxon>Eukaryota</taxon>
        <taxon>Metazoa</taxon>
        <taxon>Ecdysozoa</taxon>
        <taxon>Arthropoda</taxon>
        <taxon>Hexapoda</taxon>
        <taxon>Insecta</taxon>
        <taxon>Pterygota</taxon>
        <taxon>Neoptera</taxon>
        <taxon>Endopterygota</taxon>
        <taxon>Diptera</taxon>
        <taxon>Brachycera</taxon>
        <taxon>Muscomorpha</taxon>
        <taxon>Hippoboscoidea</taxon>
        <taxon>Glossinidae</taxon>
        <taxon>Glossina</taxon>
    </lineage>
</organism>
<evidence type="ECO:0000313" key="3">
    <source>
        <dbReference type="Proteomes" id="UP000078200"/>
    </source>
</evidence>
<proteinExistence type="predicted"/>
<name>A0A1A9V203_GLOAU</name>
<accession>A0A1A9V203</accession>
<dbReference type="STRING" id="7395.A0A1A9V203"/>
<dbReference type="Proteomes" id="UP000078200">
    <property type="component" value="Unassembled WGS sequence"/>
</dbReference>